<dbReference type="Proteomes" id="UP001152562">
    <property type="component" value="Unassembled WGS sequence"/>
</dbReference>
<accession>A0A9P0TB68</accession>
<protein>
    <submittedName>
        <fullName evidence="2">Uncharacterized protein</fullName>
    </submittedName>
</protein>
<feature type="chain" id="PRO_5040240748" evidence="1">
    <location>
        <begin position="22"/>
        <end position="120"/>
    </location>
</feature>
<proteinExistence type="predicted"/>
<sequence length="120" mass="13937">MFVKTIELILCLSVLYILVRSEDALTNPDEGRSLQNDFNIVKNLPVFFEYLATYFLAEEAHALEEDYGEEAVMDELDDAEEYTSLQHTKYDRVALTPEEVVEQILKVEHELEEYNDNGEL</sequence>
<comment type="caution">
    <text evidence="2">The sequence shown here is derived from an EMBL/GenBank/DDBJ whole genome shotgun (WGS) entry which is preliminary data.</text>
</comment>
<organism evidence="2 3">
    <name type="scientific">Pieris brassicae</name>
    <name type="common">White butterfly</name>
    <name type="synonym">Large white butterfly</name>
    <dbReference type="NCBI Taxonomy" id="7116"/>
    <lineage>
        <taxon>Eukaryota</taxon>
        <taxon>Metazoa</taxon>
        <taxon>Ecdysozoa</taxon>
        <taxon>Arthropoda</taxon>
        <taxon>Hexapoda</taxon>
        <taxon>Insecta</taxon>
        <taxon>Pterygota</taxon>
        <taxon>Neoptera</taxon>
        <taxon>Endopterygota</taxon>
        <taxon>Lepidoptera</taxon>
        <taxon>Glossata</taxon>
        <taxon>Ditrysia</taxon>
        <taxon>Papilionoidea</taxon>
        <taxon>Pieridae</taxon>
        <taxon>Pierinae</taxon>
        <taxon>Pieris</taxon>
    </lineage>
</organism>
<reference evidence="2" key="1">
    <citation type="submission" date="2022-05" db="EMBL/GenBank/DDBJ databases">
        <authorList>
            <person name="Okamura Y."/>
        </authorList>
    </citation>
    <scope>NUCLEOTIDE SEQUENCE</scope>
</reference>
<gene>
    <name evidence="2" type="ORF">PIBRA_LOCUS5048</name>
</gene>
<evidence type="ECO:0000256" key="1">
    <source>
        <dbReference type="SAM" id="SignalP"/>
    </source>
</evidence>
<dbReference type="EMBL" id="CALOZG010000005">
    <property type="protein sequence ID" value="CAH4028094.1"/>
    <property type="molecule type" value="Genomic_DNA"/>
</dbReference>
<feature type="signal peptide" evidence="1">
    <location>
        <begin position="1"/>
        <end position="21"/>
    </location>
</feature>
<evidence type="ECO:0000313" key="3">
    <source>
        <dbReference type="Proteomes" id="UP001152562"/>
    </source>
</evidence>
<evidence type="ECO:0000313" key="2">
    <source>
        <dbReference type="EMBL" id="CAH4028094.1"/>
    </source>
</evidence>
<name>A0A9P0TB68_PIEBR</name>
<dbReference type="AlphaFoldDB" id="A0A9P0TB68"/>
<keyword evidence="3" id="KW-1185">Reference proteome</keyword>
<keyword evidence="1" id="KW-0732">Signal</keyword>